<comment type="caution">
    <text evidence="3">The sequence shown here is derived from an EMBL/GenBank/DDBJ whole genome shotgun (WGS) entry which is preliminary data.</text>
</comment>
<dbReference type="AlphaFoldDB" id="A0AAD7F9D7"/>
<protein>
    <submittedName>
        <fullName evidence="3">Uncharacterized protein</fullName>
    </submittedName>
</protein>
<name>A0AAD7F9D7_9AGAR</name>
<feature type="transmembrane region" description="Helical" evidence="2">
    <location>
        <begin position="265"/>
        <end position="284"/>
    </location>
</feature>
<evidence type="ECO:0000313" key="4">
    <source>
        <dbReference type="Proteomes" id="UP001221142"/>
    </source>
</evidence>
<evidence type="ECO:0000313" key="3">
    <source>
        <dbReference type="EMBL" id="KAJ7606861.1"/>
    </source>
</evidence>
<keyword evidence="4" id="KW-1185">Reference proteome</keyword>
<reference evidence="3" key="1">
    <citation type="submission" date="2023-03" db="EMBL/GenBank/DDBJ databases">
        <title>Massive genome expansion in bonnet fungi (Mycena s.s.) driven by repeated elements and novel gene families across ecological guilds.</title>
        <authorList>
            <consortium name="Lawrence Berkeley National Laboratory"/>
            <person name="Harder C.B."/>
            <person name="Miyauchi S."/>
            <person name="Viragh M."/>
            <person name="Kuo A."/>
            <person name="Thoen E."/>
            <person name="Andreopoulos B."/>
            <person name="Lu D."/>
            <person name="Skrede I."/>
            <person name="Drula E."/>
            <person name="Henrissat B."/>
            <person name="Morin E."/>
            <person name="Kohler A."/>
            <person name="Barry K."/>
            <person name="LaButti K."/>
            <person name="Morin E."/>
            <person name="Salamov A."/>
            <person name="Lipzen A."/>
            <person name="Mereny Z."/>
            <person name="Hegedus B."/>
            <person name="Baldrian P."/>
            <person name="Stursova M."/>
            <person name="Weitz H."/>
            <person name="Taylor A."/>
            <person name="Grigoriev I.V."/>
            <person name="Nagy L.G."/>
            <person name="Martin F."/>
            <person name="Kauserud H."/>
        </authorList>
    </citation>
    <scope>NUCLEOTIDE SEQUENCE</scope>
    <source>
        <strain evidence="3">9284</strain>
    </source>
</reference>
<proteinExistence type="predicted"/>
<accession>A0AAD7F9D7</accession>
<keyword evidence="2" id="KW-1133">Transmembrane helix</keyword>
<dbReference type="Proteomes" id="UP001221142">
    <property type="component" value="Unassembled WGS sequence"/>
</dbReference>
<evidence type="ECO:0000256" key="2">
    <source>
        <dbReference type="SAM" id="Phobius"/>
    </source>
</evidence>
<feature type="transmembrane region" description="Helical" evidence="2">
    <location>
        <begin position="239"/>
        <end position="259"/>
    </location>
</feature>
<keyword evidence="2" id="KW-0812">Transmembrane</keyword>
<feature type="region of interest" description="Disordered" evidence="1">
    <location>
        <begin position="1"/>
        <end position="52"/>
    </location>
</feature>
<keyword evidence="2" id="KW-0472">Membrane</keyword>
<sequence length="423" mass="46249">MFNNKPLLPPPVQDRSRQPQARSNSLSIATSAGLARRGPAQSSSSQQDPLSTQTAIALSSPISMSISQAANPAANINPKDSRPTIPDFSLESADLVWWRLSDLKEPLIVAPLRTSCPHGTFVLLQTTLDDLKALEKKVFPMVWWWPFMWSYIPETHTLAHSTDSRATRAFTEHVDMAAAQLPTLAGAIWDQLWVDMKSPAKMKTLNTAQYRFVTQRMHRDLVIHADNLNRRVSSRWQTFIQTVVVIIVLLGALAVGMYLKDAFSGVNTSIAGVSCVVLVGVIKAQAPFVLDSRGLAEWHLAVKNVVQAAMWVAWEWQQLDLVLADVTVGGGGIQDSVTIPSHTTDLAATSAEAETAMPDAASTSAEAPAMQTEAAATGPLMFASHEPAATDLYRRAAGRWEPRPRMVKVEEKKKKGEEPVVMV</sequence>
<evidence type="ECO:0000256" key="1">
    <source>
        <dbReference type="SAM" id="MobiDB-lite"/>
    </source>
</evidence>
<gene>
    <name evidence="3" type="ORF">FB45DRAFT_1068264</name>
</gene>
<dbReference type="EMBL" id="JARKIF010000054">
    <property type="protein sequence ID" value="KAJ7606861.1"/>
    <property type="molecule type" value="Genomic_DNA"/>
</dbReference>
<organism evidence="3 4">
    <name type="scientific">Roridomyces roridus</name>
    <dbReference type="NCBI Taxonomy" id="1738132"/>
    <lineage>
        <taxon>Eukaryota</taxon>
        <taxon>Fungi</taxon>
        <taxon>Dikarya</taxon>
        <taxon>Basidiomycota</taxon>
        <taxon>Agaricomycotina</taxon>
        <taxon>Agaricomycetes</taxon>
        <taxon>Agaricomycetidae</taxon>
        <taxon>Agaricales</taxon>
        <taxon>Marasmiineae</taxon>
        <taxon>Mycenaceae</taxon>
        <taxon>Roridomyces</taxon>
    </lineage>
</organism>
<feature type="compositionally biased region" description="Polar residues" evidence="1">
    <location>
        <begin position="40"/>
        <end position="52"/>
    </location>
</feature>
<feature type="compositionally biased region" description="Polar residues" evidence="1">
    <location>
        <begin position="18"/>
        <end position="30"/>
    </location>
</feature>